<dbReference type="Gene3D" id="6.20.340.10">
    <property type="match status" value="1"/>
</dbReference>
<organism evidence="5">
    <name type="scientific">Thermofilum pendens</name>
    <dbReference type="NCBI Taxonomy" id="2269"/>
    <lineage>
        <taxon>Archaea</taxon>
        <taxon>Thermoproteota</taxon>
        <taxon>Thermoprotei</taxon>
        <taxon>Thermofilales</taxon>
        <taxon>Thermofilaceae</taxon>
        <taxon>Thermofilum</taxon>
    </lineage>
</organism>
<evidence type="ECO:0000256" key="2">
    <source>
        <dbReference type="ARBA" id="ARBA00022980"/>
    </source>
</evidence>
<dbReference type="AlphaFoldDB" id="A0A7C4D2J7"/>
<reference evidence="5" key="1">
    <citation type="journal article" date="2020" name="mSystems">
        <title>Genome- and Community-Level Interaction Insights into Carbon Utilization and Element Cycling Functions of Hydrothermarchaeota in Hydrothermal Sediment.</title>
        <authorList>
            <person name="Zhou Z."/>
            <person name="Liu Y."/>
            <person name="Xu W."/>
            <person name="Pan J."/>
            <person name="Luo Z.H."/>
            <person name="Li M."/>
        </authorList>
    </citation>
    <scope>NUCLEOTIDE SEQUENCE</scope>
    <source>
        <strain evidence="5">SpSt-649</strain>
    </source>
</reference>
<dbReference type="GO" id="GO:0006412">
    <property type="term" value="P:translation"/>
    <property type="evidence" value="ECO:0007669"/>
    <property type="project" value="UniProtKB-UniRule"/>
</dbReference>
<dbReference type="GO" id="GO:1990904">
    <property type="term" value="C:ribonucleoprotein complex"/>
    <property type="evidence" value="ECO:0007669"/>
    <property type="project" value="UniProtKB-KW"/>
</dbReference>
<dbReference type="PRINTS" id="PR01250">
    <property type="entry name" value="RIBOSOMALL34"/>
</dbReference>
<dbReference type="GO" id="GO:0003735">
    <property type="term" value="F:structural constituent of ribosome"/>
    <property type="evidence" value="ECO:0007669"/>
    <property type="project" value="InterPro"/>
</dbReference>
<dbReference type="EMBL" id="DTBQ01000087">
    <property type="protein sequence ID" value="HGM46722.1"/>
    <property type="molecule type" value="Genomic_DNA"/>
</dbReference>
<keyword evidence="2 4" id="KW-0689">Ribosomal protein</keyword>
<evidence type="ECO:0000256" key="3">
    <source>
        <dbReference type="ARBA" id="ARBA00023274"/>
    </source>
</evidence>
<name>A0A7C4D2J7_THEPE</name>
<dbReference type="HAMAP" id="MF_00349">
    <property type="entry name" value="Ribosomal_eL34"/>
    <property type="match status" value="1"/>
</dbReference>
<dbReference type="InterPro" id="IPR047868">
    <property type="entry name" value="Ribosomal_L34e_arc-type"/>
</dbReference>
<protein>
    <recommendedName>
        <fullName evidence="4">Large ribosomal subunit protein eL34</fullName>
    </recommendedName>
</protein>
<accession>A0A7C4D2J7</accession>
<comment type="similarity">
    <text evidence="1 4">Belongs to the eukaryotic ribosomal protein eL34 family.</text>
</comment>
<gene>
    <name evidence="4" type="primary">rpl34e</name>
    <name evidence="5" type="ORF">ENU21_03065</name>
</gene>
<sequence>MVRPSQRSRTKKRKLVRTPGGRLVLRILDKKHDYPKCASCGRPLSGFPKVTAREERKGLKPPTRPFGGYLCHKCLSLGLKRAARALSG</sequence>
<dbReference type="GO" id="GO:0005840">
    <property type="term" value="C:ribosome"/>
    <property type="evidence" value="ECO:0007669"/>
    <property type="project" value="UniProtKB-KW"/>
</dbReference>
<evidence type="ECO:0000313" key="5">
    <source>
        <dbReference type="EMBL" id="HGM46722.1"/>
    </source>
</evidence>
<keyword evidence="3 4" id="KW-0687">Ribonucleoprotein</keyword>
<comment type="caution">
    <text evidence="5">The sequence shown here is derived from an EMBL/GenBank/DDBJ whole genome shotgun (WGS) entry which is preliminary data.</text>
</comment>
<dbReference type="InterPro" id="IPR008195">
    <property type="entry name" value="Ribosomal_eL34"/>
</dbReference>
<dbReference type="InterPro" id="IPR038562">
    <property type="entry name" value="Ribosomal_eL34_C_sf"/>
</dbReference>
<evidence type="ECO:0000256" key="1">
    <source>
        <dbReference type="ARBA" id="ARBA00009875"/>
    </source>
</evidence>
<proteinExistence type="inferred from homology"/>
<evidence type="ECO:0000256" key="4">
    <source>
        <dbReference type="HAMAP-Rule" id="MF_00349"/>
    </source>
</evidence>
<dbReference type="Pfam" id="PF01199">
    <property type="entry name" value="Ribosomal_L34e"/>
    <property type="match status" value="1"/>
</dbReference>